<evidence type="ECO:0000259" key="2">
    <source>
        <dbReference type="PROSITE" id="PS50011"/>
    </source>
</evidence>
<name>A0AAW1P792_9CHLO</name>
<evidence type="ECO:0000313" key="4">
    <source>
        <dbReference type="Proteomes" id="UP001465755"/>
    </source>
</evidence>
<feature type="compositionally biased region" description="Low complexity" evidence="1">
    <location>
        <begin position="156"/>
        <end position="173"/>
    </location>
</feature>
<dbReference type="Gene3D" id="1.10.510.10">
    <property type="entry name" value="Transferase(Phosphotransferase) domain 1"/>
    <property type="match status" value="1"/>
</dbReference>
<dbReference type="GO" id="GO:0005737">
    <property type="term" value="C:cytoplasm"/>
    <property type="evidence" value="ECO:0007669"/>
    <property type="project" value="TreeGrafter"/>
</dbReference>
<dbReference type="EMBL" id="JALJOQ010000053">
    <property type="protein sequence ID" value="KAK9804065.1"/>
    <property type="molecule type" value="Genomic_DNA"/>
</dbReference>
<evidence type="ECO:0000313" key="3">
    <source>
        <dbReference type="EMBL" id="KAK9804065.1"/>
    </source>
</evidence>
<feature type="compositionally biased region" description="Acidic residues" evidence="1">
    <location>
        <begin position="544"/>
        <end position="554"/>
    </location>
</feature>
<dbReference type="InterPro" id="IPR000719">
    <property type="entry name" value="Prot_kinase_dom"/>
</dbReference>
<accession>A0AAW1P792</accession>
<evidence type="ECO:0000256" key="1">
    <source>
        <dbReference type="SAM" id="MobiDB-lite"/>
    </source>
</evidence>
<dbReference type="GO" id="GO:0004672">
    <property type="term" value="F:protein kinase activity"/>
    <property type="evidence" value="ECO:0007669"/>
    <property type="project" value="InterPro"/>
</dbReference>
<feature type="compositionally biased region" description="Polar residues" evidence="1">
    <location>
        <begin position="317"/>
        <end position="346"/>
    </location>
</feature>
<dbReference type="Pfam" id="PF00069">
    <property type="entry name" value="Pkinase"/>
    <property type="match status" value="1"/>
</dbReference>
<gene>
    <name evidence="3" type="ORF">WJX73_001140</name>
</gene>
<dbReference type="InterPro" id="IPR008271">
    <property type="entry name" value="Ser/Thr_kinase_AS"/>
</dbReference>
<feature type="compositionally biased region" description="Polar residues" evidence="1">
    <location>
        <begin position="636"/>
        <end position="645"/>
    </location>
</feature>
<dbReference type="InterPro" id="IPR050167">
    <property type="entry name" value="Ser_Thr_protein_kinase"/>
</dbReference>
<proteinExistence type="predicted"/>
<feature type="region of interest" description="Disordered" evidence="1">
    <location>
        <begin position="307"/>
        <end position="352"/>
    </location>
</feature>
<dbReference type="GO" id="GO:0005524">
    <property type="term" value="F:ATP binding"/>
    <property type="evidence" value="ECO:0007669"/>
    <property type="project" value="InterPro"/>
</dbReference>
<protein>
    <recommendedName>
        <fullName evidence="2">Protein kinase domain-containing protein</fullName>
    </recommendedName>
</protein>
<feature type="region of interest" description="Disordered" evidence="1">
    <location>
        <begin position="456"/>
        <end position="571"/>
    </location>
</feature>
<feature type="region of interest" description="Disordered" evidence="1">
    <location>
        <begin position="588"/>
        <end position="656"/>
    </location>
</feature>
<comment type="caution">
    <text evidence="3">The sequence shown here is derived from an EMBL/GenBank/DDBJ whole genome shotgun (WGS) entry which is preliminary data.</text>
</comment>
<dbReference type="GO" id="GO:0007165">
    <property type="term" value="P:signal transduction"/>
    <property type="evidence" value="ECO:0007669"/>
    <property type="project" value="TreeGrafter"/>
</dbReference>
<feature type="region of interest" description="Disordered" evidence="1">
    <location>
        <begin position="152"/>
        <end position="174"/>
    </location>
</feature>
<dbReference type="PANTHER" id="PTHR23257:SF963">
    <property type="entry name" value="AT08303P"/>
    <property type="match status" value="1"/>
</dbReference>
<keyword evidence="4" id="KW-1185">Reference proteome</keyword>
<reference evidence="3 4" key="1">
    <citation type="journal article" date="2024" name="Nat. Commun.">
        <title>Phylogenomics reveals the evolutionary origins of lichenization in chlorophyte algae.</title>
        <authorList>
            <person name="Puginier C."/>
            <person name="Libourel C."/>
            <person name="Otte J."/>
            <person name="Skaloud P."/>
            <person name="Haon M."/>
            <person name="Grisel S."/>
            <person name="Petersen M."/>
            <person name="Berrin J.G."/>
            <person name="Delaux P.M."/>
            <person name="Dal Grande F."/>
            <person name="Keller J."/>
        </authorList>
    </citation>
    <scope>NUCLEOTIDE SEQUENCE [LARGE SCALE GENOMIC DNA]</scope>
    <source>
        <strain evidence="3 4">SAG 2036</strain>
    </source>
</reference>
<dbReference type="SMART" id="SM00220">
    <property type="entry name" value="S_TKc"/>
    <property type="match status" value="1"/>
</dbReference>
<dbReference type="InterPro" id="IPR011009">
    <property type="entry name" value="Kinase-like_dom_sf"/>
</dbReference>
<dbReference type="AlphaFoldDB" id="A0AAW1P792"/>
<sequence>MAVHSEDQQVLLVASSKGRSLFGLCPRRQPRVAAEDEPEITHITLPLGYRDAVHSKLQRSETDLAVMLGTSLKELPLPNASGKLKRLKPADAAKVDGASNCLRLDPRDFEQVAAVHRVVLNCLGPAIHKHKERGGSLDEAMEALSACTTVLRSQTGSPSKLSPSKLSPSKSGLEQPESLEGVIARLSGPVNLTASTCLPLGSPAKPRGSLVTNKGSSSPADARILVVPDISKGVAAAAADAVTLHFRQFEELYRMPSSDVSQACIEHLQALVALASNPDPKVRGRFIELQVIGMLLAEVSLELEMLPRGPGEAPGTPQGSTAYSPLNSPKHPSSPSRLTGASNLGTSGEAGSLAPPVTALHVTTSFHPVQGDEADPLISNSLLSLKDGSSSPTLNIKSHMIHDIGEELYDTHRSSLMATSASSSPTKLPNPATIPEVPPELEVAATPDLAKALGLRHSTPAGTPQMQFLGKGGQDSPTSPLLRFQGFEEESSARVGSEVAGSTPNTTQRRSTPTSVPRLPLNTPGSDAPSPLSPPRRGRTTSPEGDEDLSDNEGDDYRSDSDNSDDDAGLPTTVHKAHAIVPLLRLNTPGSMSLKGSPMTHMATESSGWTQLGEASHGAQSSFEGCATDVLPTPHAPSTPSSRESSVVGDGDSPTAQYRQHRGLRRLYTDHQVHLQGLNLLLKLLIVPGTNELDPLYSQPGRGEPNALYTLWRHLSHRDNAPLIPALECVVAAEGRPNVRLLRVLTPGLFPIEQYHTWRRIARGASAEVYRCTFTDPAKDVEKEVVLKSIDLPHSAVDNTVQAQVFAEVSLLERFEHSPDVTRLLAYGCTQDAAFLAQTSYVGSLNEWRQKQPTDPRSHLRLYLRVFLDVVARVRAVAAENVVHFDLKCDNVLLEPLPGRSEADVWACSPRDPPPFRCLLGDFGVSRQYASAAQAFTVRNRGTEATKAPEMLLVDQMCAGLKSPPQPVAAAAAAASAASSAGRLLFNEPDWLRFFMRLTRTDQELLPPAQVQLVAGLPGALELLKFILKRDPRERPSLVDISNRVEEMLRGM</sequence>
<feature type="domain" description="Protein kinase" evidence="2">
    <location>
        <begin position="755"/>
        <end position="1049"/>
    </location>
</feature>
<dbReference type="Proteomes" id="UP001465755">
    <property type="component" value="Unassembled WGS sequence"/>
</dbReference>
<feature type="compositionally biased region" description="Polar residues" evidence="1">
    <location>
        <begin position="500"/>
        <end position="515"/>
    </location>
</feature>
<dbReference type="PANTHER" id="PTHR23257">
    <property type="entry name" value="SERINE-THREONINE PROTEIN KINASE"/>
    <property type="match status" value="1"/>
</dbReference>
<dbReference type="PROSITE" id="PS50011">
    <property type="entry name" value="PROTEIN_KINASE_DOM"/>
    <property type="match status" value="1"/>
</dbReference>
<dbReference type="PROSITE" id="PS00108">
    <property type="entry name" value="PROTEIN_KINASE_ST"/>
    <property type="match status" value="1"/>
</dbReference>
<dbReference type="SUPFAM" id="SSF56112">
    <property type="entry name" value="Protein kinase-like (PK-like)"/>
    <property type="match status" value="1"/>
</dbReference>
<dbReference type="Gene3D" id="3.30.200.20">
    <property type="entry name" value="Phosphorylase Kinase, domain 1"/>
    <property type="match status" value="1"/>
</dbReference>
<organism evidence="3 4">
    <name type="scientific">Symbiochloris irregularis</name>
    <dbReference type="NCBI Taxonomy" id="706552"/>
    <lineage>
        <taxon>Eukaryota</taxon>
        <taxon>Viridiplantae</taxon>
        <taxon>Chlorophyta</taxon>
        <taxon>core chlorophytes</taxon>
        <taxon>Trebouxiophyceae</taxon>
        <taxon>Trebouxiales</taxon>
        <taxon>Trebouxiaceae</taxon>
        <taxon>Symbiochloris</taxon>
    </lineage>
</organism>